<dbReference type="RefSeq" id="WP_370565753.1">
    <property type="nucleotide sequence ID" value="NZ_JBFWIB010000024.1"/>
</dbReference>
<dbReference type="Proteomes" id="UP001566331">
    <property type="component" value="Unassembled WGS sequence"/>
</dbReference>
<proteinExistence type="predicted"/>
<organism evidence="1 2">
    <name type="scientific">Luteimonas salinilitoris</name>
    <dbReference type="NCBI Taxonomy" id="3237697"/>
    <lineage>
        <taxon>Bacteria</taxon>
        <taxon>Pseudomonadati</taxon>
        <taxon>Pseudomonadota</taxon>
        <taxon>Gammaproteobacteria</taxon>
        <taxon>Lysobacterales</taxon>
        <taxon>Lysobacteraceae</taxon>
        <taxon>Luteimonas</taxon>
    </lineage>
</organism>
<evidence type="ECO:0000313" key="1">
    <source>
        <dbReference type="EMBL" id="MEZ0476655.1"/>
    </source>
</evidence>
<dbReference type="InterPro" id="IPR036291">
    <property type="entry name" value="NAD(P)-bd_dom_sf"/>
</dbReference>
<dbReference type="PANTHER" id="PTHR14097:SF7">
    <property type="entry name" value="OXIDOREDUCTASE HTATIP2"/>
    <property type="match status" value="1"/>
</dbReference>
<dbReference type="Gene3D" id="3.40.50.720">
    <property type="entry name" value="NAD(P)-binding Rossmann-like Domain"/>
    <property type="match status" value="1"/>
</dbReference>
<comment type="caution">
    <text evidence="1">The sequence shown here is derived from an EMBL/GenBank/DDBJ whole genome shotgun (WGS) entry which is preliminary data.</text>
</comment>
<dbReference type="SUPFAM" id="SSF51735">
    <property type="entry name" value="NAD(P)-binding Rossmann-fold domains"/>
    <property type="match status" value="1"/>
</dbReference>
<dbReference type="EMBL" id="JBFWIC010000043">
    <property type="protein sequence ID" value="MEZ0476655.1"/>
    <property type="molecule type" value="Genomic_DNA"/>
</dbReference>
<keyword evidence="2" id="KW-1185">Reference proteome</keyword>
<gene>
    <name evidence="1" type="ORF">AB6713_18875</name>
</gene>
<name>A0ABV4HV84_9GAMM</name>
<accession>A0ABV4HV84</accession>
<protein>
    <submittedName>
        <fullName evidence="1">NAD-dependent dehydratase</fullName>
    </submittedName>
</protein>
<dbReference type="PANTHER" id="PTHR14097">
    <property type="entry name" value="OXIDOREDUCTASE HTATIP2"/>
    <property type="match status" value="1"/>
</dbReference>
<sequence>MKLLHVGATGLVGGHVLSLALAHPRVERVTAPTRRPLDAHAKLVNPVVDFEHLPEDADWWAADGVVCTLGTTRAKAGSDQAFRQVDLDYPLAVARIAYRHGARAFALNSALGADADSRILYSRTKGELERALADVGFASLAFVRPGLIGGDRAEFRAGERAASALLRTLAPLLPRRYRINPAAKVAAALLDAVVDPQPGRHVVGSEQLA</sequence>
<reference evidence="1 2" key="1">
    <citation type="submission" date="2024-07" db="EMBL/GenBank/DDBJ databases">
        <title>Luteimonas salilacus sp. nov., isolated from the shore soil of Salt Lake in Tibet of China.</title>
        <authorList>
            <person name="Zhang X."/>
            <person name="Li A."/>
        </authorList>
    </citation>
    <scope>NUCLEOTIDE SEQUENCE [LARGE SCALE GENOMIC DNA]</scope>
    <source>
        <strain evidence="1 2">B3-2-R+30</strain>
    </source>
</reference>
<evidence type="ECO:0000313" key="2">
    <source>
        <dbReference type="Proteomes" id="UP001566331"/>
    </source>
</evidence>